<comment type="caution">
    <text evidence="8">The sequence shown here is derived from an EMBL/GenBank/DDBJ whole genome shotgun (WGS) entry which is preliminary data.</text>
</comment>
<keyword evidence="9" id="KW-1185">Reference proteome</keyword>
<organism evidence="8 9">
    <name type="scientific">Roseburia porci</name>
    <dbReference type="NCBI Taxonomy" id="2605790"/>
    <lineage>
        <taxon>Bacteria</taxon>
        <taxon>Bacillati</taxon>
        <taxon>Bacillota</taxon>
        <taxon>Clostridia</taxon>
        <taxon>Lachnospirales</taxon>
        <taxon>Lachnospiraceae</taxon>
        <taxon>Roseburia</taxon>
    </lineage>
</organism>
<dbReference type="AlphaFoldDB" id="A0A6L5YTH5"/>
<feature type="transmembrane region" description="Helical" evidence="7">
    <location>
        <begin position="357"/>
        <end position="377"/>
    </location>
</feature>
<sequence length="453" mass="50051">MKESNILTEGSIPKKIIAFAIPLFLGNLFQQLYNMADSLIVGNFLGSNALAAVTSTGSLIFLLVGFFNGTAMGAGVVISRYFGAKDYEKVHKAVHTDLAFGIAAGVLMTILGIVFTPQILLWMKTPAEVLPNSVAYLRIYFLGSLAVVLYNVCMGILQAVGDSRHPLNYLIFSSIVNVILDLLFNGVFRLGVEYAALATIISQMLSVILCMRRLMNTQDVYQVRLKEIRFDLPMLKQIITIGLPSGVQNSIISIANIVVQSNINSFGKMAMAGCGSYSKIEGFGFMPITCFAMAMTTFIGQNLGAKEYERAKKGAAFGIFCSITAAELIGMVIYIFIPQLIRLFDTEAEVIGYGTLQARTVTLFYFLLAFSHTVAGIMRGAGKSTVPLVVMLICWCLIRITYITIIVHFIHKIQVVFWAYPLTWSLSSILFLVYLLKADWIHNFERQEKKQCA</sequence>
<feature type="transmembrane region" description="Helical" evidence="7">
    <location>
        <begin position="417"/>
        <end position="436"/>
    </location>
</feature>
<feature type="transmembrane region" description="Helical" evidence="7">
    <location>
        <begin position="235"/>
        <end position="263"/>
    </location>
</feature>
<dbReference type="PANTHER" id="PTHR43549">
    <property type="entry name" value="MULTIDRUG RESISTANCE PROTEIN YPNP-RELATED"/>
    <property type="match status" value="1"/>
</dbReference>
<evidence type="ECO:0000256" key="4">
    <source>
        <dbReference type="ARBA" id="ARBA00022692"/>
    </source>
</evidence>
<dbReference type="RefSeq" id="WP_154430247.1">
    <property type="nucleotide sequence ID" value="NZ_VUNI01000016.1"/>
</dbReference>
<feature type="transmembrane region" description="Helical" evidence="7">
    <location>
        <begin position="12"/>
        <end position="29"/>
    </location>
</feature>
<feature type="transmembrane region" description="Helical" evidence="7">
    <location>
        <begin position="135"/>
        <end position="157"/>
    </location>
</feature>
<dbReference type="CDD" id="cd13138">
    <property type="entry name" value="MATE_yoeA_like"/>
    <property type="match status" value="1"/>
</dbReference>
<protein>
    <submittedName>
        <fullName evidence="8">MATE family efflux transporter</fullName>
    </submittedName>
</protein>
<dbReference type="EMBL" id="VUNI01000016">
    <property type="protein sequence ID" value="MST75289.1"/>
    <property type="molecule type" value="Genomic_DNA"/>
</dbReference>
<accession>A0A6L5YTH5</accession>
<dbReference type="InterPro" id="IPR002528">
    <property type="entry name" value="MATE_fam"/>
</dbReference>
<dbReference type="Proteomes" id="UP000474024">
    <property type="component" value="Unassembled WGS sequence"/>
</dbReference>
<evidence type="ECO:0000313" key="9">
    <source>
        <dbReference type="Proteomes" id="UP000474024"/>
    </source>
</evidence>
<reference evidence="8 9" key="1">
    <citation type="submission" date="2019-08" db="EMBL/GenBank/DDBJ databases">
        <title>In-depth cultivation of the pig gut microbiome towards novel bacterial diversity and tailored functional studies.</title>
        <authorList>
            <person name="Wylensek D."/>
            <person name="Hitch T.C.A."/>
            <person name="Clavel T."/>
        </authorList>
    </citation>
    <scope>NUCLEOTIDE SEQUENCE [LARGE SCALE GENOMIC DNA]</scope>
    <source>
        <strain evidence="8 9">MUC/MUC-530-WT-4D</strain>
    </source>
</reference>
<dbReference type="PANTHER" id="PTHR43549:SF3">
    <property type="entry name" value="MULTIDRUG RESISTANCE PROTEIN YPNP-RELATED"/>
    <property type="match status" value="1"/>
</dbReference>
<comment type="subcellular location">
    <subcellularLocation>
        <location evidence="1">Cell membrane</location>
        <topology evidence="1">Multi-pass membrane protein</topology>
    </subcellularLocation>
</comment>
<name>A0A6L5YTH5_9FIRM</name>
<gene>
    <name evidence="8" type="ORF">FYJ75_09685</name>
</gene>
<evidence type="ECO:0000256" key="5">
    <source>
        <dbReference type="ARBA" id="ARBA00022989"/>
    </source>
</evidence>
<dbReference type="GO" id="GO:0015297">
    <property type="term" value="F:antiporter activity"/>
    <property type="evidence" value="ECO:0007669"/>
    <property type="project" value="InterPro"/>
</dbReference>
<keyword evidence="5 7" id="KW-1133">Transmembrane helix</keyword>
<keyword evidence="2" id="KW-0813">Transport</keyword>
<feature type="transmembrane region" description="Helical" evidence="7">
    <location>
        <begin position="194"/>
        <end position="214"/>
    </location>
</feature>
<evidence type="ECO:0000313" key="8">
    <source>
        <dbReference type="EMBL" id="MST75289.1"/>
    </source>
</evidence>
<feature type="transmembrane region" description="Helical" evidence="7">
    <location>
        <begin position="98"/>
        <end position="123"/>
    </location>
</feature>
<feature type="transmembrane region" description="Helical" evidence="7">
    <location>
        <begin position="389"/>
        <end position="411"/>
    </location>
</feature>
<dbReference type="GO" id="GO:0042910">
    <property type="term" value="F:xenobiotic transmembrane transporter activity"/>
    <property type="evidence" value="ECO:0007669"/>
    <property type="project" value="InterPro"/>
</dbReference>
<feature type="transmembrane region" description="Helical" evidence="7">
    <location>
        <begin position="49"/>
        <end position="78"/>
    </location>
</feature>
<keyword evidence="4 7" id="KW-0812">Transmembrane</keyword>
<dbReference type="PIRSF" id="PIRSF006603">
    <property type="entry name" value="DinF"/>
    <property type="match status" value="1"/>
</dbReference>
<dbReference type="InterPro" id="IPR052031">
    <property type="entry name" value="Membrane_Transporter-Flippase"/>
</dbReference>
<dbReference type="GO" id="GO:0005886">
    <property type="term" value="C:plasma membrane"/>
    <property type="evidence" value="ECO:0007669"/>
    <property type="project" value="UniProtKB-SubCell"/>
</dbReference>
<keyword evidence="3" id="KW-1003">Cell membrane</keyword>
<feature type="transmembrane region" description="Helical" evidence="7">
    <location>
        <begin position="283"/>
        <end position="303"/>
    </location>
</feature>
<evidence type="ECO:0000256" key="1">
    <source>
        <dbReference type="ARBA" id="ARBA00004651"/>
    </source>
</evidence>
<feature type="transmembrane region" description="Helical" evidence="7">
    <location>
        <begin position="315"/>
        <end position="337"/>
    </location>
</feature>
<dbReference type="InterPro" id="IPR048279">
    <property type="entry name" value="MdtK-like"/>
</dbReference>
<evidence type="ECO:0000256" key="3">
    <source>
        <dbReference type="ARBA" id="ARBA00022475"/>
    </source>
</evidence>
<dbReference type="NCBIfam" id="TIGR00797">
    <property type="entry name" value="matE"/>
    <property type="match status" value="1"/>
</dbReference>
<proteinExistence type="predicted"/>
<evidence type="ECO:0000256" key="6">
    <source>
        <dbReference type="ARBA" id="ARBA00023136"/>
    </source>
</evidence>
<evidence type="ECO:0000256" key="2">
    <source>
        <dbReference type="ARBA" id="ARBA00022448"/>
    </source>
</evidence>
<feature type="transmembrane region" description="Helical" evidence="7">
    <location>
        <begin position="169"/>
        <end position="188"/>
    </location>
</feature>
<dbReference type="Pfam" id="PF01554">
    <property type="entry name" value="MatE"/>
    <property type="match status" value="2"/>
</dbReference>
<evidence type="ECO:0000256" key="7">
    <source>
        <dbReference type="SAM" id="Phobius"/>
    </source>
</evidence>
<keyword evidence="6 7" id="KW-0472">Membrane</keyword>